<evidence type="ECO:0000313" key="3">
    <source>
        <dbReference type="Proteomes" id="UP000292282"/>
    </source>
</evidence>
<feature type="transmembrane region" description="Helical" evidence="1">
    <location>
        <begin position="27"/>
        <end position="49"/>
    </location>
</feature>
<dbReference type="Proteomes" id="UP000292282">
    <property type="component" value="Unassembled WGS sequence"/>
</dbReference>
<keyword evidence="1" id="KW-1133">Transmembrane helix</keyword>
<comment type="caution">
    <text evidence="2">The sequence shown here is derived from an EMBL/GenBank/DDBJ whole genome shotgun (WGS) entry which is preliminary data.</text>
</comment>
<accession>A0A4Q9M0Q7</accession>
<sequence length="228" mass="27058">MVQLEKKIQTEFNSIISYMGTSEKKRILYGFEISVFYMRIIFSNILLAIDDGNFRAKIYFHTALLDLSCSLPKEMNQLFKTYFFRISIDLFFSLCFNIEDNLSDKLLLSILDLTNDVLDNRNKKILVLNKFKDILISYSDSRFLHQNIEAIKFYNIFNNQATHNIHFSEFFNKINILTEDEIIYLKSVNINMWLTRLIETKVCFTLIKIHFYNYTLQKKTTAVVNIIL</sequence>
<organism evidence="2 3">
    <name type="scientific">Hamiltosporidium tvaerminnensis</name>
    <dbReference type="NCBI Taxonomy" id="1176355"/>
    <lineage>
        <taxon>Eukaryota</taxon>
        <taxon>Fungi</taxon>
        <taxon>Fungi incertae sedis</taxon>
        <taxon>Microsporidia</taxon>
        <taxon>Dubosqiidae</taxon>
        <taxon>Hamiltosporidium</taxon>
    </lineage>
</organism>
<protein>
    <submittedName>
        <fullName evidence="2">Uncharacterized protein</fullName>
    </submittedName>
</protein>
<proteinExistence type="predicted"/>
<dbReference type="EMBL" id="PITK01000335">
    <property type="protein sequence ID" value="TBU13809.1"/>
    <property type="molecule type" value="Genomic_DNA"/>
</dbReference>
<dbReference type="AlphaFoldDB" id="A0A4Q9M0Q7"/>
<evidence type="ECO:0000256" key="1">
    <source>
        <dbReference type="SAM" id="Phobius"/>
    </source>
</evidence>
<keyword evidence="1" id="KW-0472">Membrane</keyword>
<name>A0A4Q9M0Q7_9MICR</name>
<reference evidence="2 3" key="1">
    <citation type="submission" date="2017-12" db="EMBL/GenBank/DDBJ databases">
        <authorList>
            <person name="Pombert J.-F."/>
            <person name="Haag K.L."/>
            <person name="Ebert D."/>
        </authorList>
    </citation>
    <scope>NUCLEOTIDE SEQUENCE [LARGE SCALE GENOMIC DNA]</scope>
    <source>
        <strain evidence="2">IL-G-3</strain>
    </source>
</reference>
<gene>
    <name evidence="2" type="ORF">CWI38_0335p0040</name>
</gene>
<keyword evidence="1" id="KW-0812">Transmembrane</keyword>
<dbReference type="VEuPathDB" id="MicrosporidiaDB:CWI38_0335p0040"/>
<evidence type="ECO:0000313" key="2">
    <source>
        <dbReference type="EMBL" id="TBU13809.1"/>
    </source>
</evidence>
<keyword evidence="3" id="KW-1185">Reference proteome</keyword>